<dbReference type="PROSITE" id="PS51257">
    <property type="entry name" value="PROKAR_LIPOPROTEIN"/>
    <property type="match status" value="1"/>
</dbReference>
<reference evidence="6" key="1">
    <citation type="submission" date="2016-04" db="EMBL/GenBank/DDBJ databases">
        <authorList>
            <person name="Evans L.H."/>
            <person name="Alamgir A."/>
            <person name="Owens N."/>
            <person name="Weber N.D."/>
            <person name="Virtaneva K."/>
            <person name="Barbian K."/>
            <person name="Babar A."/>
            <person name="Rosenke K."/>
        </authorList>
    </citation>
    <scope>NUCLEOTIDE SEQUENCE</scope>
    <source>
        <strain evidence="6">86-1</strain>
    </source>
</reference>
<gene>
    <name evidence="6" type="ORF">KL86DYS1_31408</name>
</gene>
<dbReference type="AlphaFoldDB" id="A0A212K4B5"/>
<dbReference type="GO" id="GO:0009289">
    <property type="term" value="C:pilus"/>
    <property type="evidence" value="ECO:0007669"/>
    <property type="project" value="UniProtKB-SubCell"/>
</dbReference>
<dbReference type="Gene3D" id="2.60.40.3690">
    <property type="match status" value="1"/>
</dbReference>
<dbReference type="EMBL" id="FLUM01000003">
    <property type="protein sequence ID" value="SBW06564.1"/>
    <property type="molecule type" value="Genomic_DNA"/>
</dbReference>
<dbReference type="Pfam" id="PF06321">
    <property type="entry name" value="P_gingi_FimA"/>
    <property type="match status" value="1"/>
</dbReference>
<protein>
    <recommendedName>
        <fullName evidence="5">Major fimbrial subunit protein N-terminal domain-containing protein</fullName>
    </recommendedName>
</protein>
<comment type="similarity">
    <text evidence="2">Belongs to the bacteroidetes fimbrillin superfamily. FimA/Mfa1 family.</text>
</comment>
<evidence type="ECO:0000256" key="1">
    <source>
        <dbReference type="ARBA" id="ARBA00004561"/>
    </source>
</evidence>
<accession>A0A212K4B5</accession>
<feature type="domain" description="Major fimbrial subunit protein N-terminal" evidence="5">
    <location>
        <begin position="70"/>
        <end position="162"/>
    </location>
</feature>
<proteinExistence type="inferred from homology"/>
<evidence type="ECO:0000313" key="6">
    <source>
        <dbReference type="EMBL" id="SBW06564.1"/>
    </source>
</evidence>
<dbReference type="InterPro" id="IPR029141">
    <property type="entry name" value="FimA_N"/>
</dbReference>
<name>A0A212K4B5_9BACT</name>
<comment type="subcellular location">
    <subcellularLocation>
        <location evidence="1">Fimbrium</location>
    </subcellularLocation>
</comment>
<evidence type="ECO:0000256" key="4">
    <source>
        <dbReference type="ARBA" id="ARBA00023263"/>
    </source>
</evidence>
<sequence length="466" mass="52159">MVQAMKKMNIKEHINMTIILLWIMGFVCSCSGDSVFIDEGGNTDGDKKIFLSMLLNPNEDTKEKSVGNIDDSDFESQIYRLDVLIFKSTGEYEAGKVDGHDSVPRKIINGNEYQTIDEIKGISLTAGKRDIYVIANAPDGYFASVKNITQFLQKYENLNTQGLFPHPGTVIPNPGDNPPIGGINPSDLKTNLTMCHCEKNVNFKNTEEQHYLGYTSNNGRPGDVASDYGHALFGINPFVLERLVARVAIQKIEFDLAPAIEFEKDYPTNNYTYHIDSVFMMNVKTASWFSSESANVLSGKFGHGCNTGYQFLCDPTLLNNLNPASELTSYLTEPIFTQKYDITSDVTANDTPLWYYVFENDESTLYPTYFVIGVRYNFESTKDAGVIKTVKCYYPVIVNAPAPGKTTHDYIKRNYQYGIKATIRGLGTVYGNNATLLKSAQSPNMAIEIDETIGRNLFPWEGNTYK</sequence>
<evidence type="ECO:0000256" key="3">
    <source>
        <dbReference type="ARBA" id="ARBA00022729"/>
    </source>
</evidence>
<evidence type="ECO:0000259" key="5">
    <source>
        <dbReference type="Pfam" id="PF06321"/>
    </source>
</evidence>
<keyword evidence="4" id="KW-0281">Fimbrium</keyword>
<organism evidence="6">
    <name type="scientific">uncultured Dysgonomonas sp</name>
    <dbReference type="NCBI Taxonomy" id="206096"/>
    <lineage>
        <taxon>Bacteria</taxon>
        <taxon>Pseudomonadati</taxon>
        <taxon>Bacteroidota</taxon>
        <taxon>Bacteroidia</taxon>
        <taxon>Bacteroidales</taxon>
        <taxon>Dysgonomonadaceae</taxon>
        <taxon>Dysgonomonas</taxon>
        <taxon>environmental samples</taxon>
    </lineage>
</organism>
<keyword evidence="3" id="KW-0732">Signal</keyword>
<dbReference type="Gene3D" id="2.60.40.2580">
    <property type="match status" value="1"/>
</dbReference>
<evidence type="ECO:0000256" key="2">
    <source>
        <dbReference type="ARBA" id="ARBA00006011"/>
    </source>
</evidence>